<feature type="binding site" evidence="15">
    <location>
        <position position="380"/>
    </location>
    <ligand>
        <name>Ca(2+)</name>
        <dbReference type="ChEBI" id="CHEBI:29108"/>
        <label>2</label>
    </ligand>
</feature>
<dbReference type="GO" id="GO:0020037">
    <property type="term" value="F:heme binding"/>
    <property type="evidence" value="ECO:0007669"/>
    <property type="project" value="InterPro"/>
</dbReference>
<dbReference type="InterPro" id="IPR019794">
    <property type="entry name" value="Peroxidases_AS"/>
</dbReference>
<dbReference type="InterPro" id="IPR033905">
    <property type="entry name" value="Secretory_peroxidase"/>
</dbReference>
<keyword evidence="12" id="KW-0325">Glycoprotein</keyword>
<evidence type="ECO:0000259" key="18">
    <source>
        <dbReference type="PROSITE" id="PS50873"/>
    </source>
</evidence>
<feature type="disulfide bond" evidence="16">
    <location>
        <begin position="135"/>
        <end position="170"/>
    </location>
</feature>
<dbReference type="Gene3D" id="1.10.420.10">
    <property type="entry name" value="Peroxidase, domain 2"/>
    <property type="match status" value="3"/>
</dbReference>
<dbReference type="PROSITE" id="PS00436">
    <property type="entry name" value="PEROXIDASE_2"/>
    <property type="match status" value="1"/>
</dbReference>
<comment type="catalytic activity">
    <reaction evidence="1">
        <text>2 a phenolic donor + H2O2 = 2 a phenolic radical donor + 2 H2O</text>
        <dbReference type="Rhea" id="RHEA:56136"/>
        <dbReference type="ChEBI" id="CHEBI:15377"/>
        <dbReference type="ChEBI" id="CHEBI:16240"/>
        <dbReference type="ChEBI" id="CHEBI:139520"/>
        <dbReference type="ChEBI" id="CHEBI:139521"/>
        <dbReference type="EC" id="1.11.1.7"/>
    </reaction>
</comment>
<keyword evidence="7 15" id="KW-0479">Metal-binding</keyword>
<evidence type="ECO:0000256" key="15">
    <source>
        <dbReference type="PIRSR" id="PIRSR600823-3"/>
    </source>
</evidence>
<evidence type="ECO:0000256" key="9">
    <source>
        <dbReference type="ARBA" id="ARBA00023002"/>
    </source>
</evidence>
<proteinExistence type="inferred from homology"/>
<evidence type="ECO:0000256" key="1">
    <source>
        <dbReference type="ARBA" id="ARBA00000189"/>
    </source>
</evidence>
<dbReference type="AlphaFoldDB" id="A0A6V7QE27"/>
<sequence>MDSKALVALFLPLALVFLSCLAEAQLKLGFYEETCPHVEDIVREEMTEILKVAPSLAGPLLRMHFHDCFVRSKGPSWPVWLGRRDGRESHAAETKQLPPPKASLPQLIAMFAVKGLDLKDLVVLSGGHTLGTSHCNSFSDRLYNFTGKDNLYDVDPALDKQYITKLRNRCSLTDNTTLVEMDPGSYKTFDTSYYNYVKKRRGLFHSDAALLANDFTKAYVERHASGLYAAEFFQDYSDSIIKMGNIEVLTGYDQGEIRKKCYISHGPFYTIPTGRRDGNGSVASDVAKYVPSPTATIDDLKAFFAKKNLTVKDLVVLSGAHTLGKAHCYSFSDRLYNFKGNGSSDPSLDANYTIALQNQCKPNDMTTLVDLDPNNATMFDLDYYKLVSNMKGLFASDVALLSDVDAKAYVTRQANATKTDEFFNDFATSMVAMGRLGVLTHQNGEIRKICSAVNPPSPPPSSPSKSSSANKRINVLVGFVLGTAELKEWHCRKDAPPNLAIRGYGSIERLKRKLEEACPETVSCADIIAMAARDSVYLLRVLFIVDAGPYYKIETGRRDGNVSIDQEVLNFLPPPISNITTLFTSFTQKGLSIKDLVVLSVLEKKCRPNDTTTLVEMDPGSSRTFDLGYYQKVAKGRGLFSSDEALLHNSITKSYLLKQAHAASSEEFFDDFVESMINMGRIEVRTGDEGGSGKFVALTSIK</sequence>
<keyword evidence="9" id="KW-0560">Oxidoreductase</keyword>
<gene>
    <name evidence="19" type="ORF">CB5_LOCUS24317</name>
</gene>
<dbReference type="SUPFAM" id="SSF48113">
    <property type="entry name" value="Heme-dependent peroxidases"/>
    <property type="match status" value="3"/>
</dbReference>
<dbReference type="PANTHER" id="PTHR31517">
    <property type="match status" value="1"/>
</dbReference>
<dbReference type="PRINTS" id="PR00461">
    <property type="entry name" value="PLPEROXIDASE"/>
</dbReference>
<comment type="cofactor">
    <cofactor evidence="15">
        <name>heme b</name>
        <dbReference type="ChEBI" id="CHEBI:60344"/>
    </cofactor>
    <text evidence="15">Binds 1 heme b (iron(II)-protoporphyrin IX) group per subunit.</text>
</comment>
<evidence type="ECO:0000256" key="8">
    <source>
        <dbReference type="ARBA" id="ARBA00022837"/>
    </source>
</evidence>
<feature type="signal peptide" evidence="17">
    <location>
        <begin position="1"/>
        <end position="24"/>
    </location>
</feature>
<dbReference type="PANTHER" id="PTHR31517:SF84">
    <property type="entry name" value="PEROXIDASE"/>
    <property type="match status" value="1"/>
</dbReference>
<evidence type="ECO:0000256" key="11">
    <source>
        <dbReference type="ARBA" id="ARBA00023157"/>
    </source>
</evidence>
<dbReference type="Pfam" id="PF00141">
    <property type="entry name" value="peroxidase"/>
    <property type="match status" value="3"/>
</dbReference>
<dbReference type="PROSITE" id="PS51257">
    <property type="entry name" value="PROKAR_LIPOPROTEIN"/>
    <property type="match status" value="1"/>
</dbReference>
<evidence type="ECO:0000256" key="5">
    <source>
        <dbReference type="ARBA" id="ARBA00022559"/>
    </source>
</evidence>
<keyword evidence="11 16" id="KW-1015">Disulfide bond</keyword>
<dbReference type="FunFam" id="1.10.420.10:FF:000008">
    <property type="entry name" value="Peroxidase"/>
    <property type="match status" value="2"/>
</dbReference>
<dbReference type="GO" id="GO:0042744">
    <property type="term" value="P:hydrogen peroxide catabolic process"/>
    <property type="evidence" value="ECO:0007669"/>
    <property type="project" value="UniProtKB-KW"/>
</dbReference>
<evidence type="ECO:0000256" key="7">
    <source>
        <dbReference type="ARBA" id="ARBA00022723"/>
    </source>
</evidence>
<evidence type="ECO:0000256" key="6">
    <source>
        <dbReference type="ARBA" id="ARBA00022617"/>
    </source>
</evidence>
<dbReference type="InterPro" id="IPR000823">
    <property type="entry name" value="Peroxidase_pln"/>
</dbReference>
<keyword evidence="17" id="KW-0732">Signal</keyword>
<keyword evidence="6" id="KW-0349">Heme</keyword>
<feature type="binding site" evidence="14">
    <location>
        <position position="291"/>
    </location>
    <ligand>
        <name>substrate</name>
    </ligand>
</feature>
<comment type="cofactor">
    <cofactor evidence="15">
        <name>Ca(2+)</name>
        <dbReference type="ChEBI" id="CHEBI:29108"/>
    </cofactor>
    <text evidence="15">Binds 2 calcium ions per subunit.</text>
</comment>
<dbReference type="Gene3D" id="1.10.520.10">
    <property type="match status" value="2"/>
</dbReference>
<feature type="domain" description="Plant heme peroxidase family profile" evidence="18">
    <location>
        <begin position="25"/>
        <end position="454"/>
    </location>
</feature>
<feature type="domain" description="Plant heme peroxidase family profile" evidence="18">
    <location>
        <begin position="479"/>
        <end position="690"/>
    </location>
</feature>
<keyword evidence="4" id="KW-0964">Secreted</keyword>
<dbReference type="PROSITE" id="PS50873">
    <property type="entry name" value="PEROXIDASE_4"/>
    <property type="match status" value="2"/>
</dbReference>
<dbReference type="GO" id="GO:0140825">
    <property type="term" value="F:lactoperoxidase activity"/>
    <property type="evidence" value="ECO:0007669"/>
    <property type="project" value="UniProtKB-EC"/>
</dbReference>
<organism evidence="19">
    <name type="scientific">Ananas comosus var. bracteatus</name>
    <name type="common">red pineapple</name>
    <dbReference type="NCBI Taxonomy" id="296719"/>
    <lineage>
        <taxon>Eukaryota</taxon>
        <taxon>Viridiplantae</taxon>
        <taxon>Streptophyta</taxon>
        <taxon>Embryophyta</taxon>
        <taxon>Tracheophyta</taxon>
        <taxon>Spermatophyta</taxon>
        <taxon>Magnoliopsida</taxon>
        <taxon>Liliopsida</taxon>
        <taxon>Poales</taxon>
        <taxon>Bromeliaceae</taxon>
        <taxon>Bromelioideae</taxon>
        <taxon>Ananas</taxon>
    </lineage>
</organism>
<dbReference type="GO" id="GO:0046872">
    <property type="term" value="F:metal ion binding"/>
    <property type="evidence" value="ECO:0007669"/>
    <property type="project" value="UniProtKB-KW"/>
</dbReference>
<dbReference type="EMBL" id="LR862135">
    <property type="protein sequence ID" value="CAD1841106.1"/>
    <property type="molecule type" value="Genomic_DNA"/>
</dbReference>
<feature type="binding site" evidence="15">
    <location>
        <position position="372"/>
    </location>
    <ligand>
        <name>Ca(2+)</name>
        <dbReference type="ChEBI" id="CHEBI:29108"/>
        <label>2</label>
    </ligand>
</feature>
<feature type="binding site" evidence="15">
    <location>
        <position position="322"/>
    </location>
    <ligand>
        <name>Ca(2+)</name>
        <dbReference type="ChEBI" id="CHEBI:29108"/>
        <label>2</label>
    </ligand>
</feature>
<feature type="binding site" description="axial binding residue" evidence="15">
    <location>
        <position position="321"/>
    </location>
    <ligand>
        <name>heme b</name>
        <dbReference type="ChEBI" id="CHEBI:60344"/>
    </ligand>
    <ligandPart>
        <name>Fe</name>
        <dbReference type="ChEBI" id="CHEBI:18248"/>
    </ligandPart>
</feature>
<comment type="similarity">
    <text evidence="3">Belongs to the peroxidase family. Ascorbate peroxidase subfamily.</text>
</comment>
<evidence type="ECO:0000256" key="17">
    <source>
        <dbReference type="SAM" id="SignalP"/>
    </source>
</evidence>
<evidence type="ECO:0000256" key="10">
    <source>
        <dbReference type="ARBA" id="ARBA00023004"/>
    </source>
</evidence>
<reference evidence="19" key="1">
    <citation type="submission" date="2020-07" db="EMBL/GenBank/DDBJ databases">
        <authorList>
            <person name="Lin J."/>
        </authorList>
    </citation>
    <scope>NUCLEOTIDE SEQUENCE</scope>
</reference>
<dbReference type="InterPro" id="IPR019793">
    <property type="entry name" value="Peroxidases_heam-ligand_BS"/>
</dbReference>
<evidence type="ECO:0000256" key="2">
    <source>
        <dbReference type="ARBA" id="ARBA00002322"/>
    </source>
</evidence>
<dbReference type="GO" id="GO:0006979">
    <property type="term" value="P:response to oxidative stress"/>
    <property type="evidence" value="ECO:0007669"/>
    <property type="project" value="InterPro"/>
</dbReference>
<evidence type="ECO:0000256" key="12">
    <source>
        <dbReference type="ARBA" id="ARBA00023180"/>
    </source>
</evidence>
<keyword evidence="13" id="KW-0376">Hydrogen peroxide</keyword>
<feature type="chain" id="PRO_5028394657" description="Plant heme peroxidase family profile domain-containing protein" evidence="17">
    <location>
        <begin position="25"/>
        <end position="702"/>
    </location>
</feature>
<dbReference type="CDD" id="cd00693">
    <property type="entry name" value="secretory_peroxidase"/>
    <property type="match status" value="1"/>
</dbReference>
<evidence type="ECO:0000256" key="4">
    <source>
        <dbReference type="ARBA" id="ARBA00022525"/>
    </source>
</evidence>
<keyword evidence="8 15" id="KW-0106">Calcium</keyword>
<dbReference type="InterPro" id="IPR002016">
    <property type="entry name" value="Haem_peroxidase"/>
</dbReference>
<comment type="function">
    <text evidence="2">Removal of H(2)O(2), oxidation of toxic reductants, biosynthesis and degradation of lignin, suberization, auxin catabolism, response to environmental stresses such as wounding, pathogen attack and oxidative stress. These functions might be dependent on each isozyme/isoform in each plant tissue.</text>
</comment>
<dbReference type="InterPro" id="IPR010255">
    <property type="entry name" value="Haem_peroxidase_sf"/>
</dbReference>
<name>A0A6V7QE27_ANACO</name>
<evidence type="ECO:0000256" key="3">
    <source>
        <dbReference type="ARBA" id="ARBA00006873"/>
    </source>
</evidence>
<evidence type="ECO:0000256" key="14">
    <source>
        <dbReference type="PIRSR" id="PIRSR600823-2"/>
    </source>
</evidence>
<keyword evidence="5" id="KW-0575">Peroxidase</keyword>
<accession>A0A6V7QE27</accession>
<evidence type="ECO:0000313" key="19">
    <source>
        <dbReference type="EMBL" id="CAD1841106.1"/>
    </source>
</evidence>
<protein>
    <recommendedName>
        <fullName evidence="18">Plant heme peroxidase family profile domain-containing protein</fullName>
    </recommendedName>
</protein>
<dbReference type="PROSITE" id="PS00435">
    <property type="entry name" value="PEROXIDASE_1"/>
    <property type="match status" value="2"/>
</dbReference>
<keyword evidence="10 15" id="KW-0408">Iron</keyword>
<evidence type="ECO:0000256" key="13">
    <source>
        <dbReference type="ARBA" id="ARBA00023324"/>
    </source>
</evidence>
<evidence type="ECO:0000256" key="16">
    <source>
        <dbReference type="PIRSR" id="PIRSR600823-5"/>
    </source>
</evidence>